<dbReference type="Proteomes" id="UP000292282">
    <property type="component" value="Unassembled WGS sequence"/>
</dbReference>
<evidence type="ECO:0000313" key="4">
    <source>
        <dbReference type="Proteomes" id="UP000292282"/>
    </source>
</evidence>
<keyword evidence="2" id="KW-0812">Transmembrane</keyword>
<dbReference type="VEuPathDB" id="MicrosporidiaDB:CWI38_0405p0010"/>
<dbReference type="EMBL" id="PITK01000405">
    <property type="protein sequence ID" value="TBU13521.1"/>
    <property type="molecule type" value="Genomic_DNA"/>
</dbReference>
<gene>
    <name evidence="3" type="ORF">CWI38_0405p0010</name>
</gene>
<name>A0A4Q9M006_9MICR</name>
<accession>A0A4Q9M006</accession>
<evidence type="ECO:0000256" key="2">
    <source>
        <dbReference type="SAM" id="Phobius"/>
    </source>
</evidence>
<keyword evidence="2" id="KW-1133">Transmembrane helix</keyword>
<dbReference type="AlphaFoldDB" id="A0A4Q9M006"/>
<keyword evidence="2" id="KW-0472">Membrane</keyword>
<reference evidence="3 4" key="1">
    <citation type="submission" date="2017-12" db="EMBL/GenBank/DDBJ databases">
        <authorList>
            <person name="Pombert J.-F."/>
            <person name="Haag K.L."/>
            <person name="Ebert D."/>
        </authorList>
    </citation>
    <scope>NUCLEOTIDE SEQUENCE [LARGE SCALE GENOMIC DNA]</scope>
    <source>
        <strain evidence="3">IL-G-3</strain>
    </source>
</reference>
<comment type="caution">
    <text evidence="3">The sequence shown here is derived from an EMBL/GenBank/DDBJ whole genome shotgun (WGS) entry which is preliminary data.</text>
</comment>
<feature type="region of interest" description="Disordered" evidence="1">
    <location>
        <begin position="504"/>
        <end position="524"/>
    </location>
</feature>
<feature type="compositionally biased region" description="Pro residues" evidence="1">
    <location>
        <begin position="510"/>
        <end position="519"/>
    </location>
</feature>
<evidence type="ECO:0000313" key="3">
    <source>
        <dbReference type="EMBL" id="TBU13521.1"/>
    </source>
</evidence>
<keyword evidence="4" id="KW-1185">Reference proteome</keyword>
<sequence length="559" mass="65610">MFFYIFISLASIESDYDCIDILEDPTTKGNMYLEIPSSYSHNSDIFEHIMKINRDYGIKEYVKIIELASFYYDEIKKYTNESSHQFLLHFTTIICYIVYNNVGSESLKKYRPELLFNLISFGKFIEIYISDVEIESLVKEALIFCLFEIFRLKENVDFSKNQKVRKAIERFIDPKNILNSMSNEKLQLTFIKKNDNVFHNLGKELSNATFEYFFVFFSVLKSVFFANNYIVLRSTVGSSVTAINVDKSFQNSTKTAINILIKVINDFDHDKRLKILEYISKPIFKDVLKNQSELNTIFDFPRNRITSYSDPKVSRFPGVFIELFCEEADVNRINVLYDFLIEKTKKEYHRYISAVICLKAFCLKDGILKQNKAIRIIMEFIFLAKVLKIESEKTDNVKEIQKYRNTYIDAMKEAIGLQNMEYAINTDTSFLDESKVPRSSILLEIFVLVELFSNDSFKMFLDERINEKIFKEKKERFANDCKIKESYLKKIFENEISTLSSEGKKRFFCPPEPESPNPDPESKKSDGFGIKEIIFYILLPILAVSGIFIMGYLFLYKKR</sequence>
<feature type="transmembrane region" description="Helical" evidence="2">
    <location>
        <begin position="533"/>
        <end position="555"/>
    </location>
</feature>
<evidence type="ECO:0000256" key="1">
    <source>
        <dbReference type="SAM" id="MobiDB-lite"/>
    </source>
</evidence>
<protein>
    <submittedName>
        <fullName evidence="3">Uncharacterized protein</fullName>
    </submittedName>
</protein>
<organism evidence="3 4">
    <name type="scientific">Hamiltosporidium tvaerminnensis</name>
    <dbReference type="NCBI Taxonomy" id="1176355"/>
    <lineage>
        <taxon>Eukaryota</taxon>
        <taxon>Fungi</taxon>
        <taxon>Fungi incertae sedis</taxon>
        <taxon>Microsporidia</taxon>
        <taxon>Dubosqiidae</taxon>
        <taxon>Hamiltosporidium</taxon>
    </lineage>
</organism>
<proteinExistence type="predicted"/>